<organism evidence="2 3">
    <name type="scientific">Actinokineospora guangxiensis</name>
    <dbReference type="NCBI Taxonomy" id="1490288"/>
    <lineage>
        <taxon>Bacteria</taxon>
        <taxon>Bacillati</taxon>
        <taxon>Actinomycetota</taxon>
        <taxon>Actinomycetes</taxon>
        <taxon>Pseudonocardiales</taxon>
        <taxon>Pseudonocardiaceae</taxon>
        <taxon>Actinokineospora</taxon>
    </lineage>
</organism>
<evidence type="ECO:0000313" key="2">
    <source>
        <dbReference type="EMBL" id="MFC5290745.1"/>
    </source>
</evidence>
<gene>
    <name evidence="2" type="ORF">ACFPM7_27150</name>
</gene>
<accession>A0ABW0EXB2</accession>
<evidence type="ECO:0000256" key="1">
    <source>
        <dbReference type="SAM" id="SignalP"/>
    </source>
</evidence>
<sequence length="430" mass="44593">MHITITRRSRLRASARLGIAVLTAAVATAGLAAAPAAADETPRAIAKASAAEDFATAVRPYADARIQKINARAAVAAVDPTCMTGRQSTSVLMTRFAGGNRYQTAVCSSLGAWADHDSTDPSAMKAKAVVLARGDEFPDALAGGPLAGYVDGPLLLSPSNALPAEVRAEIDRVLGGSGTVYLLGGTLSSSINNALRSAGYQTKRLAGANRFDTAIAIAREMRSTNLFFVTTGMDYPDALAAGAFAASYTSWATWHPDAADDRRPYALLFTNNARMPSATANFIVERANQFPEPGTGYPTVLLSTAGAQGDRAVRSAFNPEVIDSYVGANRFATATIIADQLFTSGGELTGAGVGLANGMNFPDALAGTSTLMNFGQPLLLTTPTTLQTTTRSFLVSHRGDVPDQAWLDLFGGTGVISTPVANAAFTAFGG</sequence>
<dbReference type="InterPro" id="IPR006311">
    <property type="entry name" value="TAT_signal"/>
</dbReference>
<proteinExistence type="predicted"/>
<feature type="chain" id="PRO_5046321078" evidence="1">
    <location>
        <begin position="39"/>
        <end position="430"/>
    </location>
</feature>
<name>A0ABW0EXB2_9PSEU</name>
<dbReference type="PROSITE" id="PS51318">
    <property type="entry name" value="TAT"/>
    <property type="match status" value="1"/>
</dbReference>
<feature type="signal peptide" evidence="1">
    <location>
        <begin position="1"/>
        <end position="38"/>
    </location>
</feature>
<evidence type="ECO:0000313" key="3">
    <source>
        <dbReference type="Proteomes" id="UP001596157"/>
    </source>
</evidence>
<keyword evidence="1" id="KW-0732">Signal</keyword>
<reference evidence="3" key="1">
    <citation type="journal article" date="2019" name="Int. J. Syst. Evol. Microbiol.">
        <title>The Global Catalogue of Microorganisms (GCM) 10K type strain sequencing project: providing services to taxonomists for standard genome sequencing and annotation.</title>
        <authorList>
            <consortium name="The Broad Institute Genomics Platform"/>
            <consortium name="The Broad Institute Genome Sequencing Center for Infectious Disease"/>
            <person name="Wu L."/>
            <person name="Ma J."/>
        </authorList>
    </citation>
    <scope>NUCLEOTIDE SEQUENCE [LARGE SCALE GENOMIC DNA]</scope>
    <source>
        <strain evidence="3">CCUG 59778</strain>
    </source>
</reference>
<dbReference type="PANTHER" id="PTHR30032:SF8">
    <property type="entry name" value="GERMINATION-SPECIFIC N-ACETYLMURAMOYL-L-ALANINE AMIDASE"/>
    <property type="match status" value="1"/>
</dbReference>
<dbReference type="PANTHER" id="PTHR30032">
    <property type="entry name" value="N-ACETYLMURAMOYL-L-ALANINE AMIDASE-RELATED"/>
    <property type="match status" value="1"/>
</dbReference>
<protein>
    <submittedName>
        <fullName evidence="2">Cell wall-binding repeat-containing protein</fullName>
    </submittedName>
</protein>
<dbReference type="InterPro" id="IPR051922">
    <property type="entry name" value="Bact_Sporulation_Assoc"/>
</dbReference>
<dbReference type="InterPro" id="IPR007253">
    <property type="entry name" value="Cell_wall-bd_2"/>
</dbReference>
<dbReference type="Pfam" id="PF04122">
    <property type="entry name" value="CW_binding_2"/>
    <property type="match status" value="3"/>
</dbReference>
<dbReference type="Proteomes" id="UP001596157">
    <property type="component" value="Unassembled WGS sequence"/>
</dbReference>
<dbReference type="RefSeq" id="WP_378250640.1">
    <property type="nucleotide sequence ID" value="NZ_JBHSKF010000018.1"/>
</dbReference>
<comment type="caution">
    <text evidence="2">The sequence shown here is derived from an EMBL/GenBank/DDBJ whole genome shotgun (WGS) entry which is preliminary data.</text>
</comment>
<keyword evidence="3" id="KW-1185">Reference proteome</keyword>
<dbReference type="EMBL" id="JBHSKF010000018">
    <property type="protein sequence ID" value="MFC5290745.1"/>
    <property type="molecule type" value="Genomic_DNA"/>
</dbReference>
<dbReference type="Gene3D" id="3.40.50.12090">
    <property type="match status" value="1"/>
</dbReference>